<feature type="domain" description="HTH gntR-type" evidence="7">
    <location>
        <begin position="29"/>
        <end position="97"/>
    </location>
</feature>
<comment type="caution">
    <text evidence="8">The sequence shown here is derived from an EMBL/GenBank/DDBJ whole genome shotgun (WGS) entry which is preliminary data.</text>
</comment>
<dbReference type="PROSITE" id="PS50949">
    <property type="entry name" value="HTH_GNTR"/>
    <property type="match status" value="1"/>
</dbReference>
<dbReference type="Gene3D" id="3.90.1150.10">
    <property type="entry name" value="Aspartate Aminotransferase, domain 1"/>
    <property type="match status" value="1"/>
</dbReference>
<dbReference type="OrthoDB" id="9794015at2"/>
<evidence type="ECO:0000256" key="1">
    <source>
        <dbReference type="ARBA" id="ARBA00005384"/>
    </source>
</evidence>
<evidence type="ECO:0000259" key="7">
    <source>
        <dbReference type="PROSITE" id="PS50949"/>
    </source>
</evidence>
<evidence type="ECO:0000256" key="6">
    <source>
        <dbReference type="SAM" id="MobiDB-lite"/>
    </source>
</evidence>
<organism evidence="8 9">
    <name type="scientific">Camelimonas lactis</name>
    <dbReference type="NCBI Taxonomy" id="659006"/>
    <lineage>
        <taxon>Bacteria</taxon>
        <taxon>Pseudomonadati</taxon>
        <taxon>Pseudomonadota</taxon>
        <taxon>Alphaproteobacteria</taxon>
        <taxon>Hyphomicrobiales</taxon>
        <taxon>Chelatococcaceae</taxon>
        <taxon>Camelimonas</taxon>
    </lineage>
</organism>
<dbReference type="PANTHER" id="PTHR46577">
    <property type="entry name" value="HTH-TYPE TRANSCRIPTIONAL REGULATORY PROTEIN GABR"/>
    <property type="match status" value="1"/>
</dbReference>
<comment type="similarity">
    <text evidence="1">In the C-terminal section; belongs to the class-I pyridoxal-phosphate-dependent aminotransferase family.</text>
</comment>
<evidence type="ECO:0000313" key="9">
    <source>
        <dbReference type="Proteomes" id="UP000294881"/>
    </source>
</evidence>
<dbReference type="Gene3D" id="1.10.10.10">
    <property type="entry name" value="Winged helix-like DNA-binding domain superfamily/Winged helix DNA-binding domain"/>
    <property type="match status" value="1"/>
</dbReference>
<dbReference type="PANTHER" id="PTHR46577:SF1">
    <property type="entry name" value="HTH-TYPE TRANSCRIPTIONAL REGULATORY PROTEIN GABR"/>
    <property type="match status" value="1"/>
</dbReference>
<name>A0A4V2RWU7_9HYPH</name>
<dbReference type="GO" id="GO:0003677">
    <property type="term" value="F:DNA binding"/>
    <property type="evidence" value="ECO:0007669"/>
    <property type="project" value="UniProtKB-KW"/>
</dbReference>
<gene>
    <name evidence="8" type="ORF">EV666_11567</name>
</gene>
<keyword evidence="3" id="KW-0805">Transcription regulation</keyword>
<sequence length="493" mass="50909">MARRDPASGDRRGDPPLAAWSPTIARGAGPLYLAIADALAVDVARGALRAGTRLPSQRTLAARLGVDFTTVTRAYAEARRRGLVDGKVGQGTWVRERPAGAMGDPAAPAPGRPPDHQQPWRPPERRGLIDMSMNLPPPVDGAAGGRLWESIAAIGRDGGTDLLMRYQEPGGSAEDREAGALWLSPRLPGADPARILACPGAQSALLAACHALCQPGDAIAAATLVYPGLIATAKVLGLRLVAVDMDDGGPTPEALDAVCAAHAPRAFYCNPTLSSPTTRTLSLQRRQALVAVAARHGVSIIEDDAYGALAPEAPPPLARLAPENVIHIAGMAKSVAPALRVAWLTAPDIRCATRLAAAIGATTLMASPLTLAIAATWIRNGQAASIRDAIRAETAARVAMARRILPPELVASDPDAFHLWLHAPAPWGGADLAGQLRAAGVAAVPAGAFAIGPAPQALRLGLGVPASRADLERCLYVTADLLARSPGFATGVV</sequence>
<dbReference type="GO" id="GO:0030170">
    <property type="term" value="F:pyridoxal phosphate binding"/>
    <property type="evidence" value="ECO:0007669"/>
    <property type="project" value="InterPro"/>
</dbReference>
<protein>
    <submittedName>
        <fullName evidence="8">DNA-binding transcriptional MocR family regulator</fullName>
    </submittedName>
</protein>
<dbReference type="InterPro" id="IPR051446">
    <property type="entry name" value="HTH_trans_reg/aminotransferase"/>
</dbReference>
<dbReference type="SUPFAM" id="SSF53383">
    <property type="entry name" value="PLP-dependent transferases"/>
    <property type="match status" value="1"/>
</dbReference>
<dbReference type="Gene3D" id="3.40.640.10">
    <property type="entry name" value="Type I PLP-dependent aspartate aminotransferase-like (Major domain)"/>
    <property type="match status" value="1"/>
</dbReference>
<keyword evidence="5" id="KW-0804">Transcription</keyword>
<dbReference type="InterPro" id="IPR015421">
    <property type="entry name" value="PyrdxlP-dep_Trfase_major"/>
</dbReference>
<accession>A0A4V2RWU7</accession>
<reference evidence="8 9" key="1">
    <citation type="submission" date="2019-03" db="EMBL/GenBank/DDBJ databases">
        <title>Genomic Encyclopedia of Type Strains, Phase IV (KMG-IV): sequencing the most valuable type-strain genomes for metagenomic binning, comparative biology and taxonomic classification.</title>
        <authorList>
            <person name="Goeker M."/>
        </authorList>
    </citation>
    <scope>NUCLEOTIDE SEQUENCE [LARGE SCALE GENOMIC DNA]</scope>
    <source>
        <strain evidence="8 9">DSM 22958</strain>
    </source>
</reference>
<keyword evidence="2" id="KW-0663">Pyridoxal phosphate</keyword>
<evidence type="ECO:0000313" key="8">
    <source>
        <dbReference type="EMBL" id="TCO10194.1"/>
    </source>
</evidence>
<dbReference type="Pfam" id="PF00392">
    <property type="entry name" value="GntR"/>
    <property type="match status" value="1"/>
</dbReference>
<dbReference type="InterPro" id="IPR036390">
    <property type="entry name" value="WH_DNA-bd_sf"/>
</dbReference>
<feature type="region of interest" description="Disordered" evidence="6">
    <location>
        <begin position="1"/>
        <end position="21"/>
    </location>
</feature>
<dbReference type="Pfam" id="PF00155">
    <property type="entry name" value="Aminotran_1_2"/>
    <property type="match status" value="1"/>
</dbReference>
<dbReference type="RefSeq" id="WP_132009899.1">
    <property type="nucleotide sequence ID" value="NZ_JBHUNN010000002.1"/>
</dbReference>
<dbReference type="GO" id="GO:0003700">
    <property type="term" value="F:DNA-binding transcription factor activity"/>
    <property type="evidence" value="ECO:0007669"/>
    <property type="project" value="InterPro"/>
</dbReference>
<evidence type="ECO:0000256" key="2">
    <source>
        <dbReference type="ARBA" id="ARBA00022898"/>
    </source>
</evidence>
<keyword evidence="9" id="KW-1185">Reference proteome</keyword>
<evidence type="ECO:0000256" key="5">
    <source>
        <dbReference type="ARBA" id="ARBA00023163"/>
    </source>
</evidence>
<dbReference type="Proteomes" id="UP000294881">
    <property type="component" value="Unassembled WGS sequence"/>
</dbReference>
<dbReference type="InterPro" id="IPR004839">
    <property type="entry name" value="Aminotransferase_I/II_large"/>
</dbReference>
<keyword evidence="4 8" id="KW-0238">DNA-binding</keyword>
<feature type="compositionally biased region" description="Basic and acidic residues" evidence="6">
    <location>
        <begin position="1"/>
        <end position="14"/>
    </location>
</feature>
<dbReference type="AlphaFoldDB" id="A0A4V2RWU7"/>
<proteinExistence type="inferred from homology"/>
<evidence type="ECO:0000256" key="4">
    <source>
        <dbReference type="ARBA" id="ARBA00023125"/>
    </source>
</evidence>
<dbReference type="SMART" id="SM00345">
    <property type="entry name" value="HTH_GNTR"/>
    <property type="match status" value="1"/>
</dbReference>
<dbReference type="EMBL" id="SLWL01000015">
    <property type="protein sequence ID" value="TCO10194.1"/>
    <property type="molecule type" value="Genomic_DNA"/>
</dbReference>
<dbReference type="InterPro" id="IPR015424">
    <property type="entry name" value="PyrdxlP-dep_Trfase"/>
</dbReference>
<evidence type="ECO:0000256" key="3">
    <source>
        <dbReference type="ARBA" id="ARBA00023015"/>
    </source>
</evidence>
<dbReference type="InterPro" id="IPR015422">
    <property type="entry name" value="PyrdxlP-dep_Trfase_small"/>
</dbReference>
<dbReference type="CDD" id="cd00609">
    <property type="entry name" value="AAT_like"/>
    <property type="match status" value="1"/>
</dbReference>
<dbReference type="CDD" id="cd07377">
    <property type="entry name" value="WHTH_GntR"/>
    <property type="match status" value="1"/>
</dbReference>
<feature type="region of interest" description="Disordered" evidence="6">
    <location>
        <begin position="98"/>
        <end position="121"/>
    </location>
</feature>
<dbReference type="InterPro" id="IPR036388">
    <property type="entry name" value="WH-like_DNA-bd_sf"/>
</dbReference>
<dbReference type="InterPro" id="IPR000524">
    <property type="entry name" value="Tscrpt_reg_HTH_GntR"/>
</dbReference>
<dbReference type="SUPFAM" id="SSF46785">
    <property type="entry name" value="Winged helix' DNA-binding domain"/>
    <property type="match status" value="1"/>
</dbReference>